<gene>
    <name evidence="1" type="ORF">J3R30DRAFT_1077485</name>
</gene>
<evidence type="ECO:0008006" key="3">
    <source>
        <dbReference type="Google" id="ProtNLM"/>
    </source>
</evidence>
<dbReference type="SUPFAM" id="SSF56112">
    <property type="entry name" value="Protein kinase-like (PK-like)"/>
    <property type="match status" value="1"/>
</dbReference>
<dbReference type="AlphaFoldDB" id="A0A9W9A1Y5"/>
<keyword evidence="2" id="KW-1185">Reference proteome</keyword>
<protein>
    <recommendedName>
        <fullName evidence="3">Protein kinase domain-containing protein</fullName>
    </recommendedName>
</protein>
<dbReference type="OrthoDB" id="3019900at2759"/>
<dbReference type="InterPro" id="IPR011009">
    <property type="entry name" value="Kinase-like_dom_sf"/>
</dbReference>
<evidence type="ECO:0000313" key="2">
    <source>
        <dbReference type="Proteomes" id="UP001150266"/>
    </source>
</evidence>
<evidence type="ECO:0000313" key="1">
    <source>
        <dbReference type="EMBL" id="KAJ4471418.1"/>
    </source>
</evidence>
<dbReference type="EMBL" id="JAOTPV010000022">
    <property type="protein sequence ID" value="KAJ4471418.1"/>
    <property type="molecule type" value="Genomic_DNA"/>
</dbReference>
<comment type="caution">
    <text evidence="1">The sequence shown here is derived from an EMBL/GenBank/DDBJ whole genome shotgun (WGS) entry which is preliminary data.</text>
</comment>
<name>A0A9W9A1Y5_9AGAR</name>
<proteinExistence type="predicted"/>
<dbReference type="Proteomes" id="UP001150266">
    <property type="component" value="Unassembled WGS sequence"/>
</dbReference>
<reference evidence="1" key="1">
    <citation type="submission" date="2022-08" db="EMBL/GenBank/DDBJ databases">
        <title>A Global Phylogenomic Analysis of the Shiitake Genus Lentinula.</title>
        <authorList>
            <consortium name="DOE Joint Genome Institute"/>
            <person name="Sierra-Patev S."/>
            <person name="Min B."/>
            <person name="Naranjo-Ortiz M."/>
            <person name="Looney B."/>
            <person name="Konkel Z."/>
            <person name="Slot J.C."/>
            <person name="Sakamoto Y."/>
            <person name="Steenwyk J.L."/>
            <person name="Rokas A."/>
            <person name="Carro J."/>
            <person name="Camarero S."/>
            <person name="Ferreira P."/>
            <person name="Molpeceres G."/>
            <person name="Ruiz-Duenas F.J."/>
            <person name="Serrano A."/>
            <person name="Henrissat B."/>
            <person name="Drula E."/>
            <person name="Hughes K.W."/>
            <person name="Mata J.L."/>
            <person name="Ishikawa N.K."/>
            <person name="Vargas-Isla R."/>
            <person name="Ushijima S."/>
            <person name="Smith C.A."/>
            <person name="Ahrendt S."/>
            <person name="Andreopoulos W."/>
            <person name="He G."/>
            <person name="Labutti K."/>
            <person name="Lipzen A."/>
            <person name="Ng V."/>
            <person name="Riley R."/>
            <person name="Sandor L."/>
            <person name="Barry K."/>
            <person name="Martinez A.T."/>
            <person name="Xiao Y."/>
            <person name="Gibbons J.G."/>
            <person name="Terashima K."/>
            <person name="Grigoriev I.V."/>
            <person name="Hibbett D.S."/>
        </authorList>
    </citation>
    <scope>NUCLEOTIDE SEQUENCE</scope>
    <source>
        <strain evidence="1">JLM2183</strain>
    </source>
</reference>
<sequence length="220" mass="25314">MKIGMVFSIVLYKVSHLPRSILQWNIDPSRLLVKILKQIDDDMIAEVKALKIVGQFVASGMLKLPVARSNEAKRMKQGGRKITSRKVREVNKNARDSSLNDDELFELKPVIVMIKMPGTPLTHTPEYISEKNPESKRRMMGDTLELMCDRVGKLALEHRFVHRDNIIGNILVINEGTEIVDVNIIDWGGRYLSSIEDDVTWDDLMGWCHNRWAVYVWEAR</sequence>
<organism evidence="1 2">
    <name type="scientific">Lentinula aciculospora</name>
    <dbReference type="NCBI Taxonomy" id="153920"/>
    <lineage>
        <taxon>Eukaryota</taxon>
        <taxon>Fungi</taxon>
        <taxon>Dikarya</taxon>
        <taxon>Basidiomycota</taxon>
        <taxon>Agaricomycotina</taxon>
        <taxon>Agaricomycetes</taxon>
        <taxon>Agaricomycetidae</taxon>
        <taxon>Agaricales</taxon>
        <taxon>Marasmiineae</taxon>
        <taxon>Omphalotaceae</taxon>
        <taxon>Lentinula</taxon>
    </lineage>
</organism>
<accession>A0A9W9A1Y5</accession>